<evidence type="ECO:0000313" key="2">
    <source>
        <dbReference type="Proteomes" id="UP000275408"/>
    </source>
</evidence>
<dbReference type="Proteomes" id="UP000275408">
    <property type="component" value="Unassembled WGS sequence"/>
</dbReference>
<evidence type="ECO:0000313" key="1">
    <source>
        <dbReference type="EMBL" id="RMX57695.1"/>
    </source>
</evidence>
<comment type="caution">
    <text evidence="1">The sequence shown here is derived from an EMBL/GenBank/DDBJ whole genome shotgun (WGS) entry which is preliminary data.</text>
</comment>
<name>A0A3M6UVN5_POCDA</name>
<reference evidence="1 2" key="1">
    <citation type="journal article" date="2018" name="Sci. Rep.">
        <title>Comparative analysis of the Pocillopora damicornis genome highlights role of immune system in coral evolution.</title>
        <authorList>
            <person name="Cunning R."/>
            <person name="Bay R.A."/>
            <person name="Gillette P."/>
            <person name="Baker A.C."/>
            <person name="Traylor-Knowles N."/>
        </authorList>
    </citation>
    <scope>NUCLEOTIDE SEQUENCE [LARGE SCALE GENOMIC DNA]</scope>
    <source>
        <strain evidence="1">RSMAS</strain>
        <tissue evidence="1">Whole animal</tissue>
    </source>
</reference>
<dbReference type="EMBL" id="RCHS01000623">
    <property type="protein sequence ID" value="RMX57695.1"/>
    <property type="molecule type" value="Genomic_DNA"/>
</dbReference>
<accession>A0A3M6UVN5</accession>
<sequence length="105" mass="11867">MRGQSQTLVPNYLGPTPSAFGRHLGIAEFSRRNWGKDAGQCESSDSVFKICCSSHWCGIWIQKKWLSKYLKPIAAREREEEAARANERAELEAIRKAEAAKVPLF</sequence>
<keyword evidence="2" id="KW-1185">Reference proteome</keyword>
<protein>
    <submittedName>
        <fullName evidence="1">Uncharacterized protein</fullName>
    </submittedName>
</protein>
<dbReference type="AlphaFoldDB" id="A0A3M6UVN5"/>
<organism evidence="1 2">
    <name type="scientific">Pocillopora damicornis</name>
    <name type="common">Cauliflower coral</name>
    <name type="synonym">Millepora damicornis</name>
    <dbReference type="NCBI Taxonomy" id="46731"/>
    <lineage>
        <taxon>Eukaryota</taxon>
        <taxon>Metazoa</taxon>
        <taxon>Cnidaria</taxon>
        <taxon>Anthozoa</taxon>
        <taxon>Hexacorallia</taxon>
        <taxon>Scleractinia</taxon>
        <taxon>Astrocoeniina</taxon>
        <taxon>Pocilloporidae</taxon>
        <taxon>Pocillopora</taxon>
    </lineage>
</organism>
<gene>
    <name evidence="1" type="ORF">pdam_00004979</name>
</gene>
<proteinExistence type="predicted"/>